<keyword evidence="6" id="KW-0067">ATP-binding</keyword>
<dbReference type="SMART" id="SM00487">
    <property type="entry name" value="DEXDc"/>
    <property type="match status" value="1"/>
</dbReference>
<protein>
    <submittedName>
        <fullName evidence="13">Uncharacterized protein</fullName>
    </submittedName>
</protein>
<feature type="domain" description="Helicase ATP-binding" evidence="10">
    <location>
        <begin position="240"/>
        <end position="405"/>
    </location>
</feature>
<accession>A0A3P8AUU9</accession>
<dbReference type="OrthoDB" id="448448at2759"/>
<feature type="domain" description="HSA" evidence="12">
    <location>
        <begin position="31"/>
        <end position="73"/>
    </location>
</feature>
<dbReference type="EMBL" id="UZAM01007468">
    <property type="protein sequence ID" value="VDO99314.1"/>
    <property type="molecule type" value="Genomic_DNA"/>
</dbReference>
<dbReference type="Gene3D" id="3.40.50.300">
    <property type="entry name" value="P-loop containing nucleotide triphosphate hydrolases"/>
    <property type="match status" value="1"/>
</dbReference>
<dbReference type="Gene3D" id="1.20.120.850">
    <property type="entry name" value="SWI2/SNF2 ATPases, N-terminal domain"/>
    <property type="match status" value="1"/>
</dbReference>
<dbReference type="AlphaFoldDB" id="A0A3P8AUU9"/>
<dbReference type="Pfam" id="PF00176">
    <property type="entry name" value="SNF2-rel_dom"/>
    <property type="match status" value="1"/>
</dbReference>
<dbReference type="InterPro" id="IPR001650">
    <property type="entry name" value="Helicase_C-like"/>
</dbReference>
<evidence type="ECO:0000256" key="5">
    <source>
        <dbReference type="ARBA" id="ARBA00022806"/>
    </source>
</evidence>
<gene>
    <name evidence="13" type="ORF">SBAD_LOCUS2903</name>
</gene>
<comment type="subcellular location">
    <subcellularLocation>
        <location evidence="1">Nucleus</location>
    </subcellularLocation>
</comment>
<dbReference type="GO" id="GO:0005524">
    <property type="term" value="F:ATP binding"/>
    <property type="evidence" value="ECO:0007669"/>
    <property type="project" value="UniProtKB-KW"/>
</dbReference>
<dbReference type="SMART" id="SM00490">
    <property type="entry name" value="HELICc"/>
    <property type="match status" value="1"/>
</dbReference>
<dbReference type="CDD" id="cd18793">
    <property type="entry name" value="SF2_C_SNF"/>
    <property type="match status" value="1"/>
</dbReference>
<keyword evidence="8" id="KW-0238">DNA-binding</keyword>
<evidence type="ECO:0000256" key="3">
    <source>
        <dbReference type="ARBA" id="ARBA00022741"/>
    </source>
</evidence>
<comment type="similarity">
    <text evidence="2">Belongs to the SNF2/RAD54 helicase family. SWR1 subfamily.</text>
</comment>
<dbReference type="CDD" id="cd18003">
    <property type="entry name" value="DEXQc_SRCAP"/>
    <property type="match status" value="1"/>
</dbReference>
<dbReference type="Pfam" id="PF00271">
    <property type="entry name" value="Helicase_C"/>
    <property type="match status" value="1"/>
</dbReference>
<proteinExistence type="inferred from homology"/>
<evidence type="ECO:0000256" key="6">
    <source>
        <dbReference type="ARBA" id="ARBA00022840"/>
    </source>
</evidence>
<dbReference type="FunFam" id="3.40.50.10810:FF:000005">
    <property type="entry name" value="Photoperiod-independent early flowering 1"/>
    <property type="match status" value="1"/>
</dbReference>
<dbReference type="InterPro" id="IPR027417">
    <property type="entry name" value="P-loop_NTPase"/>
</dbReference>
<name>A0A3P8AUU9_9BILA</name>
<dbReference type="InterPro" id="IPR014012">
    <property type="entry name" value="HSA_dom"/>
</dbReference>
<sequence length="794" mass="92255">MLLFVFSYVEALVLRRVAELRRNGLWSARKLPKCAEPPRSKTHWDYLLEEMLWMSIDFAQERKWKKAACKKVCFEFIFPVFPNYASVFVTASYFEFESSEDEESTVEEAEQHEKTSDVLDEIEMLKKESQMDIDELLDSLPNDYFDRDENSSSSSDTTQVRVLGSVVQNMLMSSLARLQFILDCWLLYDQIQELTQIAEAVEKLQPKGHTLETTNVVTPIPFLLKHSLREYQHVGLDWLVTLFERELNGILADEMGLGKTIQTIALLAHLACAKGIWGPHLIVVPTSVMINWEMELKKWCPAFKILAYYGSLRDRKEKRKGWSKPNAFHVCITSYKLVLQDHLMFRRKKWEYLILDEAQHIKNFKSQRWQTLLNFNANRRLLLTGTPLQNSLMELWSLMHFLMPHIFACHSDFRDWFSNPLTDMIEGSVGFNEQIVTRLHKVLRPFLLRRLKSDVEKQLPKKVEHIVRCPLSKRQRYLYDDFLSRSSTKSQISSGNVMSVINVLMQLRKVCNHPNLFEQRPIISPLVVLRLRCNFPSMLRRIAPTEVRILFGESSLSLLTLVALFVPPVCATGVAMDDGLKDADTCSPWDMNDALSQLSAEDDSLHFLHFFQNLQFPERRLIEYDCGKLQNLARLLRQLKSDGHRCLIFTQMARMLDILESFLSYHGYTYLRLDGATGIEMRQVYMERFNQDSKIFCFILSTRSGGLGVNLTGADTVIFYDSDWNPTMDAQAQDRCHRIGQTKDVHIYRLICEKTVEENILEKASQKRKLGELAIDKGGFTAEFFQKVRFQKCA</sequence>
<keyword evidence="14" id="KW-1185">Reference proteome</keyword>
<dbReference type="Pfam" id="PF07529">
    <property type="entry name" value="HSA"/>
    <property type="match status" value="1"/>
</dbReference>
<keyword evidence="4" id="KW-0378">Hydrolase</keyword>
<dbReference type="SMART" id="SM00573">
    <property type="entry name" value="HSA"/>
    <property type="match status" value="1"/>
</dbReference>
<dbReference type="InterPro" id="IPR000330">
    <property type="entry name" value="SNF2_N"/>
</dbReference>
<evidence type="ECO:0000259" key="12">
    <source>
        <dbReference type="PROSITE" id="PS51204"/>
    </source>
</evidence>
<dbReference type="InterPro" id="IPR049730">
    <property type="entry name" value="SNF2/RAD54-like_C"/>
</dbReference>
<reference evidence="13 14" key="1">
    <citation type="submission" date="2018-11" db="EMBL/GenBank/DDBJ databases">
        <authorList>
            <consortium name="Pathogen Informatics"/>
        </authorList>
    </citation>
    <scope>NUCLEOTIDE SEQUENCE [LARGE SCALE GENOMIC DNA]</scope>
</reference>
<dbReference type="GO" id="GO:0003677">
    <property type="term" value="F:DNA binding"/>
    <property type="evidence" value="ECO:0007669"/>
    <property type="project" value="UniProtKB-KW"/>
</dbReference>
<dbReference type="PANTHER" id="PTHR45685">
    <property type="entry name" value="HELICASE SRCAP-RELATED"/>
    <property type="match status" value="1"/>
</dbReference>
<dbReference type="Gene3D" id="3.40.50.10810">
    <property type="entry name" value="Tandem AAA-ATPase domain"/>
    <property type="match status" value="1"/>
</dbReference>
<evidence type="ECO:0000256" key="7">
    <source>
        <dbReference type="ARBA" id="ARBA00022853"/>
    </source>
</evidence>
<dbReference type="SUPFAM" id="SSF52540">
    <property type="entry name" value="P-loop containing nucleoside triphosphate hydrolases"/>
    <property type="match status" value="2"/>
</dbReference>
<evidence type="ECO:0000259" key="11">
    <source>
        <dbReference type="PROSITE" id="PS51194"/>
    </source>
</evidence>
<dbReference type="PROSITE" id="PS51204">
    <property type="entry name" value="HSA"/>
    <property type="match status" value="1"/>
</dbReference>
<evidence type="ECO:0000256" key="1">
    <source>
        <dbReference type="ARBA" id="ARBA00004123"/>
    </source>
</evidence>
<evidence type="ECO:0000256" key="9">
    <source>
        <dbReference type="ARBA" id="ARBA00023242"/>
    </source>
</evidence>
<keyword evidence="7" id="KW-0156">Chromatin regulator</keyword>
<keyword evidence="5" id="KW-0347">Helicase</keyword>
<dbReference type="InterPro" id="IPR050520">
    <property type="entry name" value="INO80/SWR1_helicase"/>
</dbReference>
<evidence type="ECO:0000313" key="14">
    <source>
        <dbReference type="Proteomes" id="UP000270296"/>
    </source>
</evidence>
<keyword evidence="3" id="KW-0547">Nucleotide-binding</keyword>
<evidence type="ECO:0000256" key="8">
    <source>
        <dbReference type="ARBA" id="ARBA00023125"/>
    </source>
</evidence>
<dbReference type="Proteomes" id="UP000270296">
    <property type="component" value="Unassembled WGS sequence"/>
</dbReference>
<evidence type="ECO:0000313" key="13">
    <source>
        <dbReference type="EMBL" id="VDO99314.1"/>
    </source>
</evidence>
<dbReference type="GO" id="GO:0042393">
    <property type="term" value="F:histone binding"/>
    <property type="evidence" value="ECO:0007669"/>
    <property type="project" value="TreeGrafter"/>
</dbReference>
<evidence type="ECO:0000256" key="4">
    <source>
        <dbReference type="ARBA" id="ARBA00022801"/>
    </source>
</evidence>
<evidence type="ECO:0000259" key="10">
    <source>
        <dbReference type="PROSITE" id="PS51192"/>
    </source>
</evidence>
<dbReference type="GO" id="GO:0016887">
    <property type="term" value="F:ATP hydrolysis activity"/>
    <property type="evidence" value="ECO:0007669"/>
    <property type="project" value="TreeGrafter"/>
</dbReference>
<keyword evidence="9" id="KW-0539">Nucleus</keyword>
<evidence type="ECO:0000256" key="2">
    <source>
        <dbReference type="ARBA" id="ARBA00009220"/>
    </source>
</evidence>
<organism evidence="13 14">
    <name type="scientific">Soboliphyme baturini</name>
    <dbReference type="NCBI Taxonomy" id="241478"/>
    <lineage>
        <taxon>Eukaryota</taxon>
        <taxon>Metazoa</taxon>
        <taxon>Ecdysozoa</taxon>
        <taxon>Nematoda</taxon>
        <taxon>Enoplea</taxon>
        <taxon>Dorylaimia</taxon>
        <taxon>Dioctophymatida</taxon>
        <taxon>Dioctophymatoidea</taxon>
        <taxon>Soboliphymatidae</taxon>
        <taxon>Soboliphyme</taxon>
    </lineage>
</organism>
<dbReference type="GO" id="GO:0000812">
    <property type="term" value="C:Swr1 complex"/>
    <property type="evidence" value="ECO:0007669"/>
    <property type="project" value="TreeGrafter"/>
</dbReference>
<dbReference type="GO" id="GO:0004386">
    <property type="term" value="F:helicase activity"/>
    <property type="evidence" value="ECO:0007669"/>
    <property type="project" value="UniProtKB-KW"/>
</dbReference>
<feature type="domain" description="Helicase C-terminal" evidence="11">
    <location>
        <begin position="631"/>
        <end position="779"/>
    </location>
</feature>
<dbReference type="GO" id="GO:0006338">
    <property type="term" value="P:chromatin remodeling"/>
    <property type="evidence" value="ECO:0007669"/>
    <property type="project" value="TreeGrafter"/>
</dbReference>
<dbReference type="InterPro" id="IPR014001">
    <property type="entry name" value="Helicase_ATP-bd"/>
</dbReference>
<dbReference type="PROSITE" id="PS51194">
    <property type="entry name" value="HELICASE_CTER"/>
    <property type="match status" value="1"/>
</dbReference>
<dbReference type="PANTHER" id="PTHR45685:SF1">
    <property type="entry name" value="HELICASE SRCAP"/>
    <property type="match status" value="1"/>
</dbReference>
<dbReference type="PROSITE" id="PS51192">
    <property type="entry name" value="HELICASE_ATP_BIND_1"/>
    <property type="match status" value="1"/>
</dbReference>
<dbReference type="InterPro" id="IPR038718">
    <property type="entry name" value="SNF2-like_sf"/>
</dbReference>